<dbReference type="AlphaFoldDB" id="A0A1I1QWP9"/>
<dbReference type="InterPro" id="IPR025348">
    <property type="entry name" value="DUF4252"/>
</dbReference>
<organism evidence="2 3">
    <name type="scientific">Algibacter pectinivorans</name>
    <dbReference type="NCBI Taxonomy" id="870482"/>
    <lineage>
        <taxon>Bacteria</taxon>
        <taxon>Pseudomonadati</taxon>
        <taxon>Bacteroidota</taxon>
        <taxon>Flavobacteriia</taxon>
        <taxon>Flavobacteriales</taxon>
        <taxon>Flavobacteriaceae</taxon>
        <taxon>Algibacter</taxon>
    </lineage>
</organism>
<gene>
    <name evidence="2" type="ORF">SAMN04487987_106231</name>
</gene>
<feature type="signal peptide" evidence="1">
    <location>
        <begin position="1"/>
        <end position="22"/>
    </location>
</feature>
<dbReference type="OrthoDB" id="1143555at2"/>
<evidence type="ECO:0000313" key="3">
    <source>
        <dbReference type="Proteomes" id="UP000199439"/>
    </source>
</evidence>
<accession>A0A1I1QWP9</accession>
<sequence>MKRTIKLLAIAIITAVSFTSCGNDASLQRYFVDHQETKNFISQDFPLSMIEIDKSNFTEVEEEAYNSVNKLNFLGYKSDSTDLETFNAEVAKVKAILSQSKYNDLMEFSDKGNKIAVKYIGDDEETDEFIIFGSHTDMGFGIVRVLGDDMNPEKMITLMETMKQADLDKAQLDNIVNFFK</sequence>
<keyword evidence="3" id="KW-1185">Reference proteome</keyword>
<reference evidence="3" key="1">
    <citation type="submission" date="2016-10" db="EMBL/GenBank/DDBJ databases">
        <authorList>
            <person name="Varghese N."/>
            <person name="Submissions S."/>
        </authorList>
    </citation>
    <scope>NUCLEOTIDE SEQUENCE [LARGE SCALE GENOMIC DNA]</scope>
    <source>
        <strain evidence="3">DSM 25730</strain>
    </source>
</reference>
<keyword evidence="1" id="KW-0732">Signal</keyword>
<name>A0A1I1QWP9_9FLAO</name>
<evidence type="ECO:0000256" key="1">
    <source>
        <dbReference type="SAM" id="SignalP"/>
    </source>
</evidence>
<evidence type="ECO:0000313" key="2">
    <source>
        <dbReference type="EMBL" id="SFD22460.1"/>
    </source>
</evidence>
<feature type="chain" id="PRO_5011744260" description="DUF4252 domain-containing protein" evidence="1">
    <location>
        <begin position="23"/>
        <end position="180"/>
    </location>
</feature>
<dbReference type="EMBL" id="FOMI01000006">
    <property type="protein sequence ID" value="SFD22460.1"/>
    <property type="molecule type" value="Genomic_DNA"/>
</dbReference>
<dbReference type="Proteomes" id="UP000199439">
    <property type="component" value="Unassembled WGS sequence"/>
</dbReference>
<dbReference type="RefSeq" id="WP_092852060.1">
    <property type="nucleotide sequence ID" value="NZ_FOMI01000006.1"/>
</dbReference>
<dbReference type="PROSITE" id="PS51257">
    <property type="entry name" value="PROKAR_LIPOPROTEIN"/>
    <property type="match status" value="1"/>
</dbReference>
<proteinExistence type="predicted"/>
<evidence type="ECO:0008006" key="4">
    <source>
        <dbReference type="Google" id="ProtNLM"/>
    </source>
</evidence>
<dbReference type="Pfam" id="PF14060">
    <property type="entry name" value="DUF4252"/>
    <property type="match status" value="1"/>
</dbReference>
<protein>
    <recommendedName>
        <fullName evidence="4">DUF4252 domain-containing protein</fullName>
    </recommendedName>
</protein>
<dbReference type="STRING" id="870482.SAMN04487987_106231"/>